<feature type="non-terminal residue" evidence="1">
    <location>
        <position position="127"/>
    </location>
</feature>
<keyword evidence="2" id="KW-1185">Reference proteome</keyword>
<organism evidence="1 2">
    <name type="scientific">Teladorsagia circumcincta</name>
    <name type="common">Brown stomach worm</name>
    <name type="synonym">Ostertagia circumcincta</name>
    <dbReference type="NCBI Taxonomy" id="45464"/>
    <lineage>
        <taxon>Eukaryota</taxon>
        <taxon>Metazoa</taxon>
        <taxon>Ecdysozoa</taxon>
        <taxon>Nematoda</taxon>
        <taxon>Chromadorea</taxon>
        <taxon>Rhabditida</taxon>
        <taxon>Rhabditina</taxon>
        <taxon>Rhabditomorpha</taxon>
        <taxon>Strongyloidea</taxon>
        <taxon>Trichostrongylidae</taxon>
        <taxon>Teladorsagia</taxon>
    </lineage>
</organism>
<dbReference type="OrthoDB" id="6129702at2759"/>
<reference evidence="1 2" key="1">
    <citation type="submission" date="2015-09" db="EMBL/GenBank/DDBJ databases">
        <title>Draft genome of the parasitic nematode Teladorsagia circumcincta isolate WARC Sus (inbred).</title>
        <authorList>
            <person name="Mitreva M."/>
        </authorList>
    </citation>
    <scope>NUCLEOTIDE SEQUENCE [LARGE SCALE GENOMIC DNA]</scope>
    <source>
        <strain evidence="1 2">S</strain>
    </source>
</reference>
<protein>
    <submittedName>
        <fullName evidence="1">Uncharacterized protein</fullName>
    </submittedName>
</protein>
<dbReference type="PANTHER" id="PTHR47020:SF1">
    <property type="entry name" value="HILLARIN"/>
    <property type="match status" value="1"/>
</dbReference>
<dbReference type="EMBL" id="KZ364561">
    <property type="protein sequence ID" value="PIO57622.1"/>
    <property type="molecule type" value="Genomic_DNA"/>
</dbReference>
<name>A0A2G9TJB5_TELCI</name>
<dbReference type="InterPro" id="IPR053041">
    <property type="entry name" value="Transglut-like_Superfamily_Mod"/>
</dbReference>
<sequence length="127" mass="14198">MKLNMKSVSNNSGLCSYAGLHCVVIKGYSKSAGYQPGYSFEDNRFRNAKESESENRSDGNLRYEYDDHYFMTDPEIICDSLQVIMVPLPECASGEWGPAKATRLFGLQPVSHFDAIVNAGRSVEIKF</sequence>
<proteinExistence type="predicted"/>
<dbReference type="Proteomes" id="UP000230423">
    <property type="component" value="Unassembled WGS sequence"/>
</dbReference>
<evidence type="ECO:0000313" key="1">
    <source>
        <dbReference type="EMBL" id="PIO57622.1"/>
    </source>
</evidence>
<evidence type="ECO:0000313" key="2">
    <source>
        <dbReference type="Proteomes" id="UP000230423"/>
    </source>
</evidence>
<dbReference type="AlphaFoldDB" id="A0A2G9TJB5"/>
<accession>A0A2G9TJB5</accession>
<dbReference type="PANTHER" id="PTHR47020">
    <property type="entry name" value="HILLARIN"/>
    <property type="match status" value="1"/>
</dbReference>
<gene>
    <name evidence="1" type="ORF">TELCIR_20959</name>
</gene>